<dbReference type="EMBL" id="NVDU01000046">
    <property type="protein sequence ID" value="PFV28622.1"/>
    <property type="molecule type" value="Genomic_DNA"/>
</dbReference>
<comment type="caution">
    <text evidence="1">The sequence shown here is derived from an EMBL/GenBank/DDBJ whole genome shotgun (WGS) entry which is preliminary data.</text>
</comment>
<proteinExistence type="predicted"/>
<dbReference type="AlphaFoldDB" id="A0A9X7BL66"/>
<accession>A0A9X7BL66</accession>
<dbReference type="Proteomes" id="UP000223366">
    <property type="component" value="Unassembled WGS sequence"/>
</dbReference>
<protein>
    <submittedName>
        <fullName evidence="1">Uncharacterized protein</fullName>
    </submittedName>
</protein>
<name>A0A9X7BL66_BACTU</name>
<organism evidence="1 2">
    <name type="scientific">Bacillus thuringiensis</name>
    <dbReference type="NCBI Taxonomy" id="1428"/>
    <lineage>
        <taxon>Bacteria</taxon>
        <taxon>Bacillati</taxon>
        <taxon>Bacillota</taxon>
        <taxon>Bacilli</taxon>
        <taxon>Bacillales</taxon>
        <taxon>Bacillaceae</taxon>
        <taxon>Bacillus</taxon>
        <taxon>Bacillus cereus group</taxon>
    </lineage>
</organism>
<sequence length="61" mass="7436">MNFLHTLREESVYNKRVLLFIHHKITILFTFLIHLRNIHVLSSVSSFLFIKLCELYRHKKP</sequence>
<evidence type="ECO:0000313" key="2">
    <source>
        <dbReference type="Proteomes" id="UP000223366"/>
    </source>
</evidence>
<reference evidence="1 2" key="1">
    <citation type="submission" date="2017-09" db="EMBL/GenBank/DDBJ databases">
        <title>Large-scale bioinformatics analysis of Bacillus genomes uncovers conserved roles of natural products in bacterial physiology.</title>
        <authorList>
            <consortium name="Agbiome Team Llc"/>
            <person name="Bleich R.M."/>
            <person name="Grubbs K.J."/>
            <person name="Santa Maria K.C."/>
            <person name="Allen S.E."/>
            <person name="Farag S."/>
            <person name="Shank E.A."/>
            <person name="Bowers A."/>
        </authorList>
    </citation>
    <scope>NUCLEOTIDE SEQUENCE [LARGE SCALE GENOMIC DNA]</scope>
    <source>
        <strain evidence="1 2">AFS060060</strain>
    </source>
</reference>
<evidence type="ECO:0000313" key="1">
    <source>
        <dbReference type="EMBL" id="PFV28622.1"/>
    </source>
</evidence>
<gene>
    <name evidence="1" type="ORF">COK99_19965</name>
</gene>